<dbReference type="InterPro" id="IPR050879">
    <property type="entry name" value="Acyltransferase_3"/>
</dbReference>
<feature type="domain" description="Acyltransferase 3" evidence="2">
    <location>
        <begin position="14"/>
        <end position="341"/>
    </location>
</feature>
<reference evidence="3" key="1">
    <citation type="journal article" date="2014" name="Int. J. Syst. Evol. Microbiol.">
        <title>Complete genome sequence of Corynebacterium casei LMG S-19264T (=DSM 44701T), isolated from a smear-ripened cheese.</title>
        <authorList>
            <consortium name="US DOE Joint Genome Institute (JGI-PGF)"/>
            <person name="Walter F."/>
            <person name="Albersmeier A."/>
            <person name="Kalinowski J."/>
            <person name="Ruckert C."/>
        </authorList>
    </citation>
    <scope>NUCLEOTIDE SEQUENCE</scope>
    <source>
        <strain evidence="3">CGMCC 1.10998</strain>
    </source>
</reference>
<dbReference type="Pfam" id="PF01757">
    <property type="entry name" value="Acyl_transf_3"/>
    <property type="match status" value="1"/>
</dbReference>
<dbReference type="GO" id="GO:0009103">
    <property type="term" value="P:lipopolysaccharide biosynthetic process"/>
    <property type="evidence" value="ECO:0007669"/>
    <property type="project" value="TreeGrafter"/>
</dbReference>
<gene>
    <name evidence="3" type="ORF">GCM10011396_01420</name>
</gene>
<feature type="transmembrane region" description="Helical" evidence="1">
    <location>
        <begin position="287"/>
        <end position="304"/>
    </location>
</feature>
<proteinExistence type="predicted"/>
<evidence type="ECO:0000313" key="4">
    <source>
        <dbReference type="Proteomes" id="UP000637423"/>
    </source>
</evidence>
<protein>
    <submittedName>
        <fullName evidence="3">Acyltransferase</fullName>
    </submittedName>
</protein>
<comment type="caution">
    <text evidence="3">The sequence shown here is derived from an EMBL/GenBank/DDBJ whole genome shotgun (WGS) entry which is preliminary data.</text>
</comment>
<dbReference type="AlphaFoldDB" id="A0A916U4F8"/>
<evidence type="ECO:0000259" key="2">
    <source>
        <dbReference type="Pfam" id="PF01757"/>
    </source>
</evidence>
<keyword evidence="3" id="KW-0012">Acyltransferase</keyword>
<feature type="transmembrane region" description="Helical" evidence="1">
    <location>
        <begin position="119"/>
        <end position="138"/>
    </location>
</feature>
<dbReference type="InterPro" id="IPR002656">
    <property type="entry name" value="Acyl_transf_3_dom"/>
</dbReference>
<keyword evidence="4" id="KW-1185">Reference proteome</keyword>
<feature type="transmembrane region" description="Helical" evidence="1">
    <location>
        <begin position="85"/>
        <end position="107"/>
    </location>
</feature>
<dbReference type="EMBL" id="BMED01000001">
    <property type="protein sequence ID" value="GGC58274.1"/>
    <property type="molecule type" value="Genomic_DNA"/>
</dbReference>
<evidence type="ECO:0000256" key="1">
    <source>
        <dbReference type="SAM" id="Phobius"/>
    </source>
</evidence>
<feature type="transmembrane region" description="Helical" evidence="1">
    <location>
        <begin position="12"/>
        <end position="33"/>
    </location>
</feature>
<feature type="transmembrane region" description="Helical" evidence="1">
    <location>
        <begin position="145"/>
        <end position="166"/>
    </location>
</feature>
<dbReference type="Proteomes" id="UP000637423">
    <property type="component" value="Unassembled WGS sequence"/>
</dbReference>
<feature type="transmembrane region" description="Helical" evidence="1">
    <location>
        <begin position="45"/>
        <end position="64"/>
    </location>
</feature>
<organism evidence="3 4">
    <name type="scientific">Undibacterium terreum</name>
    <dbReference type="NCBI Taxonomy" id="1224302"/>
    <lineage>
        <taxon>Bacteria</taxon>
        <taxon>Pseudomonadati</taxon>
        <taxon>Pseudomonadota</taxon>
        <taxon>Betaproteobacteria</taxon>
        <taxon>Burkholderiales</taxon>
        <taxon>Oxalobacteraceae</taxon>
        <taxon>Undibacterium</taxon>
    </lineage>
</organism>
<keyword evidence="1" id="KW-0472">Membrane</keyword>
<evidence type="ECO:0000313" key="3">
    <source>
        <dbReference type="EMBL" id="GGC58274.1"/>
    </source>
</evidence>
<dbReference type="PANTHER" id="PTHR23028:SF53">
    <property type="entry name" value="ACYL_TRANSF_3 DOMAIN-CONTAINING PROTEIN"/>
    <property type="match status" value="1"/>
</dbReference>
<name>A0A916U4F8_9BURK</name>
<dbReference type="GO" id="GO:0016020">
    <property type="term" value="C:membrane"/>
    <property type="evidence" value="ECO:0007669"/>
    <property type="project" value="TreeGrafter"/>
</dbReference>
<keyword evidence="3" id="KW-0808">Transferase</keyword>
<feature type="transmembrane region" description="Helical" evidence="1">
    <location>
        <begin position="172"/>
        <end position="200"/>
    </location>
</feature>
<keyword evidence="1" id="KW-1133">Transmembrane helix</keyword>
<feature type="transmembrane region" description="Helical" evidence="1">
    <location>
        <begin position="258"/>
        <end position="275"/>
    </location>
</feature>
<accession>A0A916U4F8</accession>
<feature type="transmembrane region" description="Helical" evidence="1">
    <location>
        <begin position="324"/>
        <end position="343"/>
    </location>
</feature>
<dbReference type="PANTHER" id="PTHR23028">
    <property type="entry name" value="ACETYLTRANSFERASE"/>
    <property type="match status" value="1"/>
</dbReference>
<feature type="transmembrane region" description="Helical" evidence="1">
    <location>
        <begin position="212"/>
        <end position="231"/>
    </location>
</feature>
<sequence length="374" mass="42795">MFLGTVVNNTFSTYLDAIRFLAALTVMAAHMTFKEYTGGNIPYQGAWAGAAVVVFFVLSGYVIRFVSKEKETTLTDYAVSRMARIYSVAIPAILLTMLLDGICYFLGTDKPLPAYQYLQLWKYMPLFLAFLTDVGPFHEGMLTDVAFWSLSYEVWYYVLFAIVVYWSGWKKWALAAILLVALGIPILIYLPIWLIGVGLYELHQRVTVKKMSARIMFALSFLGLFAIRLTGADDMSDEWMSNILGGYPEKHLHNSQHFLGHYMIAAVMTTNLFAAKYAELDFLNKPWLRKAIVYLASFTFALYLAHRPLMDFYLFVFHHNPHSFYSVVGMVVFALLGSWLFGLGTEHKKQWWKNIFTKLIKRTPRLGMVPATQI</sequence>
<keyword evidence="1" id="KW-0812">Transmembrane</keyword>
<dbReference type="GO" id="GO:0016747">
    <property type="term" value="F:acyltransferase activity, transferring groups other than amino-acyl groups"/>
    <property type="evidence" value="ECO:0007669"/>
    <property type="project" value="InterPro"/>
</dbReference>
<reference evidence="3" key="2">
    <citation type="submission" date="2020-09" db="EMBL/GenBank/DDBJ databases">
        <authorList>
            <person name="Sun Q."/>
            <person name="Zhou Y."/>
        </authorList>
    </citation>
    <scope>NUCLEOTIDE SEQUENCE</scope>
    <source>
        <strain evidence="3">CGMCC 1.10998</strain>
    </source>
</reference>